<dbReference type="AlphaFoldDB" id="A0A6M0GZH3"/>
<name>A0A6M0GZH3_9CLOT</name>
<reference evidence="2 3" key="1">
    <citation type="submission" date="2020-02" db="EMBL/GenBank/DDBJ databases">
        <title>Genome assembly of a novel Clostridium senegalense strain.</title>
        <authorList>
            <person name="Gupta T.B."/>
            <person name="Jauregui R."/>
            <person name="Maclean P."/>
            <person name="Nawarathana A."/>
            <person name="Brightwell G."/>
        </authorList>
    </citation>
    <scope>NUCLEOTIDE SEQUENCE [LARGE SCALE GENOMIC DNA]</scope>
    <source>
        <strain evidence="2 3">AGRFS4</strain>
    </source>
</reference>
<comment type="caution">
    <text evidence="2">The sequence shown here is derived from an EMBL/GenBank/DDBJ whole genome shotgun (WGS) entry which is preliminary data.</text>
</comment>
<keyword evidence="3" id="KW-1185">Reference proteome</keyword>
<gene>
    <name evidence="2" type="ORF">G3M99_01795</name>
</gene>
<keyword evidence="1" id="KW-0812">Transmembrane</keyword>
<evidence type="ECO:0000313" key="2">
    <source>
        <dbReference type="EMBL" id="NEU03607.1"/>
    </source>
</evidence>
<dbReference type="InterPro" id="IPR021338">
    <property type="entry name" value="DUF2953"/>
</dbReference>
<keyword evidence="1" id="KW-0472">Membrane</keyword>
<keyword evidence="1" id="KW-1133">Transmembrane helix</keyword>
<protein>
    <submittedName>
        <fullName evidence="2">DUF2953 domain-containing protein</fullName>
    </submittedName>
</protein>
<sequence length="190" mass="22388">MNYFLFILTIILAILFCPIPLKLKLKYINKKLEIFIYKKNLNLDKKTKSNKINIEKKEEPSKEGGIKRKFSKDKLSSIDIKSLLNDLIYNKFKVKMKIKSKVDYSLSDAAHTAIVYGYAHQGFVLLQLILKLFFKVNDFKYDLNFEFNKSYINVETECIFFISLAKIIYVCFLVFKNIKRKDKVKISQPV</sequence>
<proteinExistence type="predicted"/>
<evidence type="ECO:0000256" key="1">
    <source>
        <dbReference type="SAM" id="Phobius"/>
    </source>
</evidence>
<dbReference type="EMBL" id="JAAGPU010000001">
    <property type="protein sequence ID" value="NEU03607.1"/>
    <property type="molecule type" value="Genomic_DNA"/>
</dbReference>
<evidence type="ECO:0000313" key="3">
    <source>
        <dbReference type="Proteomes" id="UP000481872"/>
    </source>
</evidence>
<accession>A0A6M0GZH3</accession>
<organism evidence="2 3">
    <name type="scientific">Clostridium senegalense</name>
    <dbReference type="NCBI Taxonomy" id="1465809"/>
    <lineage>
        <taxon>Bacteria</taxon>
        <taxon>Bacillati</taxon>
        <taxon>Bacillota</taxon>
        <taxon>Clostridia</taxon>
        <taxon>Eubacteriales</taxon>
        <taxon>Clostridiaceae</taxon>
        <taxon>Clostridium</taxon>
    </lineage>
</organism>
<dbReference type="RefSeq" id="WP_199868910.1">
    <property type="nucleotide sequence ID" value="NZ_JAAGPU010000001.1"/>
</dbReference>
<dbReference type="Pfam" id="PF11167">
    <property type="entry name" value="DUF2953"/>
    <property type="match status" value="1"/>
</dbReference>
<feature type="transmembrane region" description="Helical" evidence="1">
    <location>
        <begin position="113"/>
        <end position="134"/>
    </location>
</feature>
<dbReference type="Proteomes" id="UP000481872">
    <property type="component" value="Unassembled WGS sequence"/>
</dbReference>
<feature type="transmembrane region" description="Helical" evidence="1">
    <location>
        <begin position="6"/>
        <end position="23"/>
    </location>
</feature>
<feature type="transmembrane region" description="Helical" evidence="1">
    <location>
        <begin position="154"/>
        <end position="175"/>
    </location>
</feature>